<dbReference type="EMBL" id="BT122545">
    <property type="protein sequence ID" value="ADE75917.1"/>
    <property type="molecule type" value="mRNA"/>
</dbReference>
<dbReference type="AlphaFoldDB" id="D5A8P8"/>
<reference evidence="2" key="1">
    <citation type="submission" date="2010-04" db="EMBL/GenBank/DDBJ databases">
        <authorList>
            <person name="Reid K.E."/>
            <person name="Liao N."/>
            <person name="Chan S."/>
            <person name="Docking R."/>
            <person name="Taylor G."/>
            <person name="Moore R."/>
            <person name="Mayo M."/>
            <person name="Munro S."/>
            <person name="King J."/>
            <person name="Yanchuk A."/>
            <person name="Holt R."/>
            <person name="Jones S."/>
            <person name="Marra M."/>
            <person name="Ritland C.E."/>
            <person name="Ritland K."/>
            <person name="Bohlmann J."/>
        </authorList>
    </citation>
    <scope>NUCLEOTIDE SEQUENCE</scope>
    <source>
        <tissue evidence="2">Buds collected with no treatment. Collection October 2007</tissue>
    </source>
</reference>
<accession>D5A8P8</accession>
<proteinExistence type="evidence at transcript level"/>
<dbReference type="PANTHER" id="PTHR33874:SF4">
    <property type="entry name" value="EXPRESSED PROTEIN"/>
    <property type="match status" value="1"/>
</dbReference>
<name>D5A8P8_PICSI</name>
<dbReference type="PANTHER" id="PTHR33874">
    <property type="entry name" value="RING FINGER PROTEIN"/>
    <property type="match status" value="1"/>
</dbReference>
<feature type="coiled-coil region" evidence="1">
    <location>
        <begin position="43"/>
        <end position="77"/>
    </location>
</feature>
<evidence type="ECO:0000313" key="2">
    <source>
        <dbReference type="EMBL" id="ADE75917.1"/>
    </source>
</evidence>
<protein>
    <submittedName>
        <fullName evidence="2">Uncharacterized protein</fullName>
    </submittedName>
</protein>
<keyword evidence="1" id="KW-0175">Coiled coil</keyword>
<evidence type="ECO:0000256" key="1">
    <source>
        <dbReference type="SAM" id="Coils"/>
    </source>
</evidence>
<dbReference type="OMA" id="FMARCIV"/>
<organism evidence="2">
    <name type="scientific">Picea sitchensis</name>
    <name type="common">Sitka spruce</name>
    <name type="synonym">Pinus sitchensis</name>
    <dbReference type="NCBI Taxonomy" id="3332"/>
    <lineage>
        <taxon>Eukaryota</taxon>
        <taxon>Viridiplantae</taxon>
        <taxon>Streptophyta</taxon>
        <taxon>Embryophyta</taxon>
        <taxon>Tracheophyta</taxon>
        <taxon>Spermatophyta</taxon>
        <taxon>Pinopsida</taxon>
        <taxon>Pinidae</taxon>
        <taxon>Conifers I</taxon>
        <taxon>Pinales</taxon>
        <taxon>Pinaceae</taxon>
        <taxon>Picea</taxon>
    </lineage>
</organism>
<sequence>MVISGHVPDLEVIGRVAEVADLAWNAFERHHERKESVTIHERCLKLEEELALQRSENERLKAELEEFCKSVQDFKQLHNSSQSSCGDALAGGCQYSELENCPSDLYERLRNTVDSPNFLAKLKTSHDNGSATSKDPANMGIEVDTLANTNPEDPSLWVWVPDDMATRKVEERCGLDNEGYILITEEDLVDGIATFVASFIVSNSQAKKMTPEQLQKVLSNVLESMHRRNTIKKLWDTSKFMYTAATWGITLIGFYRNPFLLKAAMKAVLFTGRILVKAL</sequence>